<dbReference type="VEuPathDB" id="VectorBase:HLOH_041805"/>
<evidence type="ECO:0000313" key="2">
    <source>
        <dbReference type="Proteomes" id="UP000821853"/>
    </source>
</evidence>
<comment type="caution">
    <text evidence="1">The sequence shown here is derived from an EMBL/GenBank/DDBJ whole genome shotgun (WGS) entry which is preliminary data.</text>
</comment>
<evidence type="ECO:0000313" key="1">
    <source>
        <dbReference type="EMBL" id="KAH9379420.1"/>
    </source>
</evidence>
<keyword evidence="2" id="KW-1185">Reference proteome</keyword>
<accession>A0A9J6GYH3</accession>
<dbReference type="OMA" id="HHADICS"/>
<dbReference type="Proteomes" id="UP000821853">
    <property type="component" value="Chromosome 8"/>
</dbReference>
<reference evidence="1 2" key="1">
    <citation type="journal article" date="2020" name="Cell">
        <title>Large-Scale Comparative Analyses of Tick Genomes Elucidate Their Genetic Diversity and Vector Capacities.</title>
        <authorList>
            <consortium name="Tick Genome and Microbiome Consortium (TIGMIC)"/>
            <person name="Jia N."/>
            <person name="Wang J."/>
            <person name="Shi W."/>
            <person name="Du L."/>
            <person name="Sun Y."/>
            <person name="Zhan W."/>
            <person name="Jiang J.F."/>
            <person name="Wang Q."/>
            <person name="Zhang B."/>
            <person name="Ji P."/>
            <person name="Bell-Sakyi L."/>
            <person name="Cui X.M."/>
            <person name="Yuan T.T."/>
            <person name="Jiang B.G."/>
            <person name="Yang W.F."/>
            <person name="Lam T.T."/>
            <person name="Chang Q.C."/>
            <person name="Ding S.J."/>
            <person name="Wang X.J."/>
            <person name="Zhu J.G."/>
            <person name="Ruan X.D."/>
            <person name="Zhao L."/>
            <person name="Wei J.T."/>
            <person name="Ye R.Z."/>
            <person name="Que T.C."/>
            <person name="Du C.H."/>
            <person name="Zhou Y.H."/>
            <person name="Cheng J.X."/>
            <person name="Dai P.F."/>
            <person name="Guo W.B."/>
            <person name="Han X.H."/>
            <person name="Huang E.J."/>
            <person name="Li L.F."/>
            <person name="Wei W."/>
            <person name="Gao Y.C."/>
            <person name="Liu J.Z."/>
            <person name="Shao H.Z."/>
            <person name="Wang X."/>
            <person name="Wang C.C."/>
            <person name="Yang T.C."/>
            <person name="Huo Q.B."/>
            <person name="Li W."/>
            <person name="Chen H.Y."/>
            <person name="Chen S.E."/>
            <person name="Zhou L.G."/>
            <person name="Ni X.B."/>
            <person name="Tian J.H."/>
            <person name="Sheng Y."/>
            <person name="Liu T."/>
            <person name="Pan Y.S."/>
            <person name="Xia L.Y."/>
            <person name="Li J."/>
            <person name="Zhao F."/>
            <person name="Cao W.C."/>
        </authorList>
    </citation>
    <scope>NUCLEOTIDE SEQUENCE [LARGE SCALE GENOMIC DNA]</scope>
    <source>
        <strain evidence="1">HaeL-2018</strain>
    </source>
</reference>
<proteinExistence type="predicted"/>
<gene>
    <name evidence="1" type="ORF">HPB48_008575</name>
</gene>
<dbReference type="EMBL" id="JABSTR010000010">
    <property type="protein sequence ID" value="KAH9379420.1"/>
    <property type="molecule type" value="Genomic_DNA"/>
</dbReference>
<organism evidence="1 2">
    <name type="scientific">Haemaphysalis longicornis</name>
    <name type="common">Bush tick</name>
    <dbReference type="NCBI Taxonomy" id="44386"/>
    <lineage>
        <taxon>Eukaryota</taxon>
        <taxon>Metazoa</taxon>
        <taxon>Ecdysozoa</taxon>
        <taxon>Arthropoda</taxon>
        <taxon>Chelicerata</taxon>
        <taxon>Arachnida</taxon>
        <taxon>Acari</taxon>
        <taxon>Parasitiformes</taxon>
        <taxon>Ixodida</taxon>
        <taxon>Ixodoidea</taxon>
        <taxon>Ixodidae</taxon>
        <taxon>Haemaphysalinae</taxon>
        <taxon>Haemaphysalis</taxon>
    </lineage>
</organism>
<protein>
    <submittedName>
        <fullName evidence="1">Uncharacterized protein</fullName>
    </submittedName>
</protein>
<name>A0A9J6GYH3_HAELO</name>
<dbReference type="OrthoDB" id="6504620at2759"/>
<dbReference type="AlphaFoldDB" id="A0A9J6GYH3"/>
<sequence>MKYVKIKDLCIAGYIYEAAAYRAVMHETWKRLIRNVPLSRSPQVLHRNIVNPHNPLALVAKRIKESGTVIIAFEGYTVTNYVRYGNAMVRSTRCHQQIDVCYVCGKLVHHADICSSPEEAMCWSCGSPNPKEHHGCMPKCELCGDEHMTAGKECKQRFCTLYMVRRRDFERAMADTKAEKEERKASGMTATSFRRWARTGAWASKFQIKIKGTRKSISQPLRRPDWEQIGV</sequence>